<dbReference type="Pfam" id="PF03079">
    <property type="entry name" value="ARD"/>
    <property type="match status" value="1"/>
</dbReference>
<dbReference type="GO" id="GO:0006555">
    <property type="term" value="P:methionine metabolic process"/>
    <property type="evidence" value="ECO:0007669"/>
    <property type="project" value="TreeGrafter"/>
</dbReference>
<keyword evidence="2" id="KW-1185">Reference proteome</keyword>
<dbReference type="InterPro" id="IPR004313">
    <property type="entry name" value="ARD"/>
</dbReference>
<dbReference type="InterPro" id="IPR014710">
    <property type="entry name" value="RmlC-like_jellyroll"/>
</dbReference>
<dbReference type="Proteomes" id="UP000005237">
    <property type="component" value="Unassembled WGS sequence"/>
</dbReference>
<name>A0A8R1EQG5_CAEJA</name>
<proteinExistence type="predicted"/>
<dbReference type="GO" id="GO:0010309">
    <property type="term" value="F:acireductone dioxygenase [iron(II)-requiring] activity"/>
    <property type="evidence" value="ECO:0007669"/>
    <property type="project" value="InterPro"/>
</dbReference>
<evidence type="ECO:0000313" key="1">
    <source>
        <dbReference type="EnsemblMetazoa" id="CJA41373.1"/>
    </source>
</evidence>
<dbReference type="Gene3D" id="2.60.120.10">
    <property type="entry name" value="Jelly Rolls"/>
    <property type="match status" value="1"/>
</dbReference>
<dbReference type="EnsemblMetazoa" id="CJA41373.1">
    <property type="protein sequence ID" value="CJA41373.1"/>
    <property type="gene ID" value="WBGene00217221"/>
</dbReference>
<accession>A0A8R1EQG5</accession>
<sequence>MDKNGQWVRILCEYGDLILIPANTCFRFTTTPKNFVKMRRFYKEEDE</sequence>
<reference evidence="1" key="2">
    <citation type="submission" date="2022-06" db="UniProtKB">
        <authorList>
            <consortium name="EnsemblMetazoa"/>
        </authorList>
    </citation>
    <scope>IDENTIFICATION</scope>
    <source>
        <strain evidence="1">DF5081</strain>
    </source>
</reference>
<dbReference type="SUPFAM" id="SSF51182">
    <property type="entry name" value="RmlC-like cupins"/>
    <property type="match status" value="1"/>
</dbReference>
<organism evidence="1 2">
    <name type="scientific">Caenorhabditis japonica</name>
    <dbReference type="NCBI Taxonomy" id="281687"/>
    <lineage>
        <taxon>Eukaryota</taxon>
        <taxon>Metazoa</taxon>
        <taxon>Ecdysozoa</taxon>
        <taxon>Nematoda</taxon>
        <taxon>Chromadorea</taxon>
        <taxon>Rhabditida</taxon>
        <taxon>Rhabditina</taxon>
        <taxon>Rhabditomorpha</taxon>
        <taxon>Rhabditoidea</taxon>
        <taxon>Rhabditidae</taxon>
        <taxon>Peloderinae</taxon>
        <taxon>Caenorhabditis</taxon>
    </lineage>
</organism>
<dbReference type="InterPro" id="IPR011051">
    <property type="entry name" value="RmlC_Cupin_sf"/>
</dbReference>
<dbReference type="PANTHER" id="PTHR23418">
    <property type="entry name" value="ACIREDUCTONE DIOXYGENASE"/>
    <property type="match status" value="1"/>
</dbReference>
<reference evidence="2" key="1">
    <citation type="submission" date="2010-08" db="EMBL/GenBank/DDBJ databases">
        <authorList>
            <consortium name="Caenorhabditis japonica Sequencing Consortium"/>
            <person name="Wilson R.K."/>
        </authorList>
    </citation>
    <scope>NUCLEOTIDE SEQUENCE [LARGE SCALE GENOMIC DNA]</scope>
    <source>
        <strain evidence="2">DF5081</strain>
    </source>
</reference>
<protein>
    <submittedName>
        <fullName evidence="1">Uncharacterized protein</fullName>
    </submittedName>
</protein>
<dbReference type="PANTHER" id="PTHR23418:SF1">
    <property type="entry name" value="INACTIVE ACIREDUCTONE DIOXYGENASE 2-RELATED"/>
    <property type="match status" value="1"/>
</dbReference>
<evidence type="ECO:0000313" key="2">
    <source>
        <dbReference type="Proteomes" id="UP000005237"/>
    </source>
</evidence>